<dbReference type="EMBL" id="ANIZ01002639">
    <property type="protein sequence ID" value="ETI39264.1"/>
    <property type="molecule type" value="Genomic_DNA"/>
</dbReference>
<dbReference type="Proteomes" id="UP000018721">
    <property type="component" value="Unassembled WGS sequence"/>
</dbReference>
<organism evidence="1 2">
    <name type="scientific">Phytophthora nicotianae P1569</name>
    <dbReference type="NCBI Taxonomy" id="1317065"/>
    <lineage>
        <taxon>Eukaryota</taxon>
        <taxon>Sar</taxon>
        <taxon>Stramenopiles</taxon>
        <taxon>Oomycota</taxon>
        <taxon>Peronosporomycetes</taxon>
        <taxon>Peronosporales</taxon>
        <taxon>Peronosporaceae</taxon>
        <taxon>Phytophthora</taxon>
    </lineage>
</organism>
<dbReference type="HOGENOM" id="CLU_795626_0_0_1"/>
<name>V9EJ93_PHYNI</name>
<keyword evidence="2" id="KW-1185">Reference proteome</keyword>
<reference evidence="1 2" key="1">
    <citation type="submission" date="2013-11" db="EMBL/GenBank/DDBJ databases">
        <title>The Genome Sequence of Phytophthora parasitica P1569.</title>
        <authorList>
            <consortium name="The Broad Institute Genomics Platform"/>
            <person name="Russ C."/>
            <person name="Tyler B."/>
            <person name="Panabieres F."/>
            <person name="Shan W."/>
            <person name="Tripathy S."/>
            <person name="Grunwald N."/>
            <person name="Machado M."/>
            <person name="Johnson C.S."/>
            <person name="Arredondo F."/>
            <person name="Hong C."/>
            <person name="Coffey M."/>
            <person name="Young S.K."/>
            <person name="Zeng Q."/>
            <person name="Gargeya S."/>
            <person name="Fitzgerald M."/>
            <person name="Abouelleil A."/>
            <person name="Alvarado L."/>
            <person name="Chapman S.B."/>
            <person name="Gainer-Dewar J."/>
            <person name="Goldberg J."/>
            <person name="Griggs A."/>
            <person name="Gujja S."/>
            <person name="Hansen M."/>
            <person name="Howarth C."/>
            <person name="Imamovic A."/>
            <person name="Ireland A."/>
            <person name="Larimer J."/>
            <person name="McCowan C."/>
            <person name="Murphy C."/>
            <person name="Pearson M."/>
            <person name="Poon T.W."/>
            <person name="Priest M."/>
            <person name="Roberts A."/>
            <person name="Saif S."/>
            <person name="Shea T."/>
            <person name="Sykes S."/>
            <person name="Wortman J."/>
            <person name="Nusbaum C."/>
            <person name="Birren B."/>
        </authorList>
    </citation>
    <scope>NUCLEOTIDE SEQUENCE [LARGE SCALE GENOMIC DNA]</scope>
    <source>
        <strain evidence="1 2">P1569</strain>
    </source>
</reference>
<accession>V9EJ93</accession>
<protein>
    <submittedName>
        <fullName evidence="1">Uncharacterized protein</fullName>
    </submittedName>
</protein>
<sequence>MRDGFIVYASSTAIIRVVHVVIGDDIVDSYRLAFLKIKEACMGWIYTPDAPVPPFTADELGHCGDISTLKQHLSLWRIVVAKTEERGGPLPAAKHIIPSVIAIWNRVKGGIDVYSRYLKNIKPSHEHLPPLAALWLRFLMTLVYNAFQSAQLLSGTAFLMDEDRCKSYSIYQQHKNENASFRDFCRDAASCLGGNATDDGSIDEPRRPLSEVDTNVLSANELGSILLKPHSFAYRLTGVKAKMTPGVVFNAEYGTQAIFNNWRSLSEKFDDAEIELESLEMTNKLLGQSISMCGTTRFVWDPVCRRVSSVLAQSDMLTLMIRLLGSLENVSRVFEGALISPDFRLNPNH</sequence>
<evidence type="ECO:0000313" key="1">
    <source>
        <dbReference type="EMBL" id="ETI39264.1"/>
    </source>
</evidence>
<gene>
    <name evidence="1" type="ORF">F443_15139</name>
</gene>
<dbReference type="OrthoDB" id="125260at2759"/>
<dbReference type="AlphaFoldDB" id="V9EJ93"/>
<proteinExistence type="predicted"/>
<evidence type="ECO:0000313" key="2">
    <source>
        <dbReference type="Proteomes" id="UP000018721"/>
    </source>
</evidence>
<comment type="caution">
    <text evidence="1">The sequence shown here is derived from an EMBL/GenBank/DDBJ whole genome shotgun (WGS) entry which is preliminary data.</text>
</comment>